<reference evidence="3" key="1">
    <citation type="journal article" date="2017" name="Nat. Ecol. Evol.">
        <title>Genome expansion and lineage-specific genetic innovations in the forest pathogenic fungi Armillaria.</title>
        <authorList>
            <person name="Sipos G."/>
            <person name="Prasanna A.N."/>
            <person name="Walter M.C."/>
            <person name="O'Connor E."/>
            <person name="Balint B."/>
            <person name="Krizsan K."/>
            <person name="Kiss B."/>
            <person name="Hess J."/>
            <person name="Varga T."/>
            <person name="Slot J."/>
            <person name="Riley R."/>
            <person name="Boka B."/>
            <person name="Rigling D."/>
            <person name="Barry K."/>
            <person name="Lee J."/>
            <person name="Mihaltcheva S."/>
            <person name="LaButti K."/>
            <person name="Lipzen A."/>
            <person name="Waldron R."/>
            <person name="Moloney N.M."/>
            <person name="Sperisen C."/>
            <person name="Kredics L."/>
            <person name="Vagvoelgyi C."/>
            <person name="Patrignani A."/>
            <person name="Fitzpatrick D."/>
            <person name="Nagy I."/>
            <person name="Doyle S."/>
            <person name="Anderson J.B."/>
            <person name="Grigoriev I.V."/>
            <person name="Gueldener U."/>
            <person name="Muensterkoetter M."/>
            <person name="Nagy L.G."/>
        </authorList>
    </citation>
    <scope>NUCLEOTIDE SEQUENCE [LARGE SCALE GENOMIC DNA]</scope>
    <source>
        <strain evidence="3">28-4</strain>
    </source>
</reference>
<gene>
    <name evidence="2" type="ORF">ARMSODRAFT_958458</name>
</gene>
<dbReference type="Proteomes" id="UP000218334">
    <property type="component" value="Unassembled WGS sequence"/>
</dbReference>
<dbReference type="EMBL" id="KZ293433">
    <property type="protein sequence ID" value="PBK68357.1"/>
    <property type="molecule type" value="Genomic_DNA"/>
</dbReference>
<evidence type="ECO:0000256" key="1">
    <source>
        <dbReference type="SAM" id="MobiDB-lite"/>
    </source>
</evidence>
<evidence type="ECO:0000313" key="3">
    <source>
        <dbReference type="Proteomes" id="UP000218334"/>
    </source>
</evidence>
<proteinExistence type="predicted"/>
<dbReference type="AlphaFoldDB" id="A0A2H3BUV6"/>
<sequence>MTSPSVVHVERPPLLEVQIEESQPQEIEEIHHKRKGFIVRACLQSSKDKQARDVAHQSRLCIGISESIPIVDGGGRRKSSVGPGPNRSFGADCPFLPKTPRESRLS</sequence>
<protein>
    <submittedName>
        <fullName evidence="2">Uncharacterized protein</fullName>
    </submittedName>
</protein>
<organism evidence="2 3">
    <name type="scientific">Armillaria solidipes</name>
    <dbReference type="NCBI Taxonomy" id="1076256"/>
    <lineage>
        <taxon>Eukaryota</taxon>
        <taxon>Fungi</taxon>
        <taxon>Dikarya</taxon>
        <taxon>Basidiomycota</taxon>
        <taxon>Agaricomycotina</taxon>
        <taxon>Agaricomycetes</taxon>
        <taxon>Agaricomycetidae</taxon>
        <taxon>Agaricales</taxon>
        <taxon>Marasmiineae</taxon>
        <taxon>Physalacriaceae</taxon>
        <taxon>Armillaria</taxon>
    </lineage>
</organism>
<name>A0A2H3BUV6_9AGAR</name>
<keyword evidence="3" id="KW-1185">Reference proteome</keyword>
<accession>A0A2H3BUV6</accession>
<feature type="region of interest" description="Disordered" evidence="1">
    <location>
        <begin position="72"/>
        <end position="106"/>
    </location>
</feature>
<evidence type="ECO:0000313" key="2">
    <source>
        <dbReference type="EMBL" id="PBK68357.1"/>
    </source>
</evidence>